<protein>
    <submittedName>
        <fullName evidence="3">Outer membrane biogenesis protein BamB</fullName>
    </submittedName>
</protein>
<dbReference type="SMART" id="SM00564">
    <property type="entry name" value="PQQ"/>
    <property type="match status" value="4"/>
</dbReference>
<dbReference type="KEGG" id="acaf:CA12_41750"/>
<accession>A0A517PF90</accession>
<dbReference type="OrthoDB" id="244732at2"/>
<feature type="domain" description="Pyrrolo-quinoline quinone repeat" evidence="2">
    <location>
        <begin position="57"/>
        <end position="148"/>
    </location>
</feature>
<feature type="signal peptide" evidence="1">
    <location>
        <begin position="1"/>
        <end position="17"/>
    </location>
</feature>
<reference evidence="3 4" key="1">
    <citation type="submission" date="2019-02" db="EMBL/GenBank/DDBJ databases">
        <title>Deep-cultivation of Planctomycetes and their phenomic and genomic characterization uncovers novel biology.</title>
        <authorList>
            <person name="Wiegand S."/>
            <person name="Jogler M."/>
            <person name="Boedeker C."/>
            <person name="Pinto D."/>
            <person name="Vollmers J."/>
            <person name="Rivas-Marin E."/>
            <person name="Kohn T."/>
            <person name="Peeters S.H."/>
            <person name="Heuer A."/>
            <person name="Rast P."/>
            <person name="Oberbeckmann S."/>
            <person name="Bunk B."/>
            <person name="Jeske O."/>
            <person name="Meyerdierks A."/>
            <person name="Storesund J.E."/>
            <person name="Kallscheuer N."/>
            <person name="Luecker S."/>
            <person name="Lage O.M."/>
            <person name="Pohl T."/>
            <person name="Merkel B.J."/>
            <person name="Hornburger P."/>
            <person name="Mueller R.-W."/>
            <person name="Bruemmer F."/>
            <person name="Labrenz M."/>
            <person name="Spormann A.M."/>
            <person name="Op den Camp H."/>
            <person name="Overmann J."/>
            <person name="Amann R."/>
            <person name="Jetten M.S.M."/>
            <person name="Mascher T."/>
            <person name="Medema M.H."/>
            <person name="Devos D.P."/>
            <person name="Kaster A.-K."/>
            <person name="Ovreas L."/>
            <person name="Rohde M."/>
            <person name="Galperin M.Y."/>
            <person name="Jogler C."/>
        </authorList>
    </citation>
    <scope>NUCLEOTIDE SEQUENCE [LARGE SCALE GENOMIC DNA]</scope>
    <source>
        <strain evidence="3 4">CA12</strain>
    </source>
</reference>
<evidence type="ECO:0000256" key="1">
    <source>
        <dbReference type="SAM" id="SignalP"/>
    </source>
</evidence>
<keyword evidence="1" id="KW-0732">Signal</keyword>
<evidence type="ECO:0000313" key="4">
    <source>
        <dbReference type="Proteomes" id="UP000318741"/>
    </source>
</evidence>
<dbReference type="Proteomes" id="UP000318741">
    <property type="component" value="Chromosome"/>
</dbReference>
<dbReference type="InterPro" id="IPR002372">
    <property type="entry name" value="PQQ_rpt_dom"/>
</dbReference>
<dbReference type="InterPro" id="IPR018391">
    <property type="entry name" value="PQQ_b-propeller_rpt"/>
</dbReference>
<evidence type="ECO:0000259" key="2">
    <source>
        <dbReference type="Pfam" id="PF13360"/>
    </source>
</evidence>
<dbReference type="InterPro" id="IPR011047">
    <property type="entry name" value="Quinoprotein_ADH-like_sf"/>
</dbReference>
<dbReference type="Pfam" id="PF13360">
    <property type="entry name" value="PQQ_2"/>
    <property type="match status" value="3"/>
</dbReference>
<feature type="domain" description="Pyrrolo-quinoline quinone repeat" evidence="2">
    <location>
        <begin position="324"/>
        <end position="417"/>
    </location>
</feature>
<feature type="chain" id="PRO_5021937070" evidence="1">
    <location>
        <begin position="18"/>
        <end position="431"/>
    </location>
</feature>
<dbReference type="SUPFAM" id="SSF50998">
    <property type="entry name" value="Quinoprotein alcohol dehydrogenase-like"/>
    <property type="match status" value="1"/>
</dbReference>
<dbReference type="PANTHER" id="PTHR34512">
    <property type="entry name" value="CELL SURFACE PROTEIN"/>
    <property type="match status" value="1"/>
</dbReference>
<dbReference type="EMBL" id="CP036265">
    <property type="protein sequence ID" value="QDT18036.1"/>
    <property type="molecule type" value="Genomic_DNA"/>
</dbReference>
<dbReference type="AlphaFoldDB" id="A0A517PF90"/>
<name>A0A517PF90_9PLAN</name>
<evidence type="ECO:0000313" key="3">
    <source>
        <dbReference type="EMBL" id="QDT18036.1"/>
    </source>
</evidence>
<feature type="domain" description="Pyrrolo-quinoline quinone repeat" evidence="2">
    <location>
        <begin position="205"/>
        <end position="320"/>
    </location>
</feature>
<keyword evidence="4" id="KW-1185">Reference proteome</keyword>
<dbReference type="RefSeq" id="WP_145361015.1">
    <property type="nucleotide sequence ID" value="NZ_CP036265.1"/>
</dbReference>
<dbReference type="PANTHER" id="PTHR34512:SF30">
    <property type="entry name" value="OUTER MEMBRANE PROTEIN ASSEMBLY FACTOR BAMB"/>
    <property type="match status" value="1"/>
</dbReference>
<gene>
    <name evidence="3" type="ORF">CA12_41750</name>
</gene>
<dbReference type="InterPro" id="IPR015943">
    <property type="entry name" value="WD40/YVTN_repeat-like_dom_sf"/>
</dbReference>
<proteinExistence type="predicted"/>
<dbReference type="Gene3D" id="2.130.10.10">
    <property type="entry name" value="YVTN repeat-like/Quinoprotein amine dehydrogenase"/>
    <property type="match status" value="2"/>
</dbReference>
<organism evidence="3 4">
    <name type="scientific">Alienimonas californiensis</name>
    <dbReference type="NCBI Taxonomy" id="2527989"/>
    <lineage>
        <taxon>Bacteria</taxon>
        <taxon>Pseudomonadati</taxon>
        <taxon>Planctomycetota</taxon>
        <taxon>Planctomycetia</taxon>
        <taxon>Planctomycetales</taxon>
        <taxon>Planctomycetaceae</taxon>
        <taxon>Alienimonas</taxon>
    </lineage>
</organism>
<sequence precursor="true">MLAAPLLLAALACVAPADVPADVRPVDADQWARFRGPDGAGVAAGTFPDTFTQADFAWTTPLRGTGVSSPAVWGDAVFVTAGDGGKRLLYRVDAATGQVVWVKDVTVNPDGPPAEPSLHAKNDPASATPAADASRVFALFSDGERIVLSAFTHAGEPLWRRDLGPFNGQHGHGTSPVRVDVPAEDAAGAGAVRELLVLTNDQDEEGGVLALDARTGEPVWTAARDSREVAYATPVVLRRPGQPLALLTASGAAGIVALDAATGAELWRTGEFPARVVASPVIAGGKAWAQCGSGGAGKLLIGADLATGDVQVEHTRSLPYVPTPVAANGLLFLWGDRGVVTALNAADGEVVWAERVGGNYSGSPIVIGDKLVCVTEEGVVTVLAADDEYRLLGKTELGVASSATPAVSGGRVVFRLEDRLVCLPLSPAPAR</sequence>